<dbReference type="EMBL" id="JAGSGB010000002">
    <property type="protein sequence ID" value="MBZ6378452.1"/>
    <property type="molecule type" value="Genomic_DNA"/>
</dbReference>
<evidence type="ECO:0000256" key="4">
    <source>
        <dbReference type="ARBA" id="ARBA00025742"/>
    </source>
</evidence>
<keyword evidence="2" id="KW-0378">Hydrolase</keyword>
<dbReference type="Gene3D" id="3.60.21.10">
    <property type="match status" value="1"/>
</dbReference>
<evidence type="ECO:0000259" key="5">
    <source>
        <dbReference type="Pfam" id="PF00149"/>
    </source>
</evidence>
<gene>
    <name evidence="6" type="ORF">KCN53_07365</name>
</gene>
<dbReference type="PANTHER" id="PTHR42988:SF2">
    <property type="entry name" value="CYCLIC NUCLEOTIDE PHOSPHODIESTERASE CBUA0032-RELATED"/>
    <property type="match status" value="1"/>
</dbReference>
<keyword evidence="1" id="KW-0479">Metal-binding</keyword>
<dbReference type="InterPro" id="IPR050884">
    <property type="entry name" value="CNP_phosphodiesterase-III"/>
</dbReference>
<keyword evidence="7" id="KW-1185">Reference proteome</keyword>
<evidence type="ECO:0000313" key="6">
    <source>
        <dbReference type="EMBL" id="MBZ6378452.1"/>
    </source>
</evidence>
<dbReference type="SUPFAM" id="SSF56300">
    <property type="entry name" value="Metallo-dependent phosphatases"/>
    <property type="match status" value="1"/>
</dbReference>
<feature type="domain" description="Calcineurin-like phosphoesterase" evidence="5">
    <location>
        <begin position="3"/>
        <end position="80"/>
    </location>
</feature>
<dbReference type="InterPro" id="IPR029052">
    <property type="entry name" value="Metallo-depent_PP-like"/>
</dbReference>
<evidence type="ECO:0000256" key="3">
    <source>
        <dbReference type="ARBA" id="ARBA00023004"/>
    </source>
</evidence>
<comment type="similarity">
    <text evidence="4">Belongs to the cyclic nucleotide phosphodiesterase class-III family.</text>
</comment>
<organism evidence="6 7">
    <name type="scientific">Pacificimonas aurantium</name>
    <dbReference type="NCBI Taxonomy" id="1250540"/>
    <lineage>
        <taxon>Bacteria</taxon>
        <taxon>Pseudomonadati</taxon>
        <taxon>Pseudomonadota</taxon>
        <taxon>Alphaproteobacteria</taxon>
        <taxon>Sphingomonadales</taxon>
        <taxon>Sphingosinicellaceae</taxon>
        <taxon>Pacificimonas</taxon>
    </lineage>
</organism>
<dbReference type="Proteomes" id="UP000824621">
    <property type="component" value="Unassembled WGS sequence"/>
</dbReference>
<proteinExistence type="inferred from homology"/>
<reference evidence="6 7" key="1">
    <citation type="submission" date="2021-04" db="EMBL/GenBank/DDBJ databases">
        <authorList>
            <person name="Pira H."/>
            <person name="Risdian C."/>
            <person name="Wink J."/>
        </authorList>
    </citation>
    <scope>NUCLEOTIDE SEQUENCE [LARGE SCALE GENOMIC DNA]</scope>
    <source>
        <strain evidence="6 7">DSM 107782</strain>
    </source>
</reference>
<dbReference type="Pfam" id="PF00149">
    <property type="entry name" value="Metallophos"/>
    <property type="match status" value="1"/>
</dbReference>
<comment type="caution">
    <text evidence="6">The sequence shown here is derived from an EMBL/GenBank/DDBJ whole genome shotgun (WGS) entry which is preliminary data.</text>
</comment>
<evidence type="ECO:0000256" key="1">
    <source>
        <dbReference type="ARBA" id="ARBA00022723"/>
    </source>
</evidence>
<dbReference type="RefSeq" id="WP_088712953.1">
    <property type="nucleotide sequence ID" value="NZ_JAGSGB010000002.1"/>
</dbReference>
<sequence>MSRIFHVSDLHFGAEDPEALAWFAACVRKEQPDAVVVTGDITQMAKRSEFAAAADYLRDLAAPVTVEPGNHDLPYVNLFEPFSRPIGGSAGSRTW</sequence>
<name>A0ABS7WL99_9SPHN</name>
<dbReference type="InterPro" id="IPR004843">
    <property type="entry name" value="Calcineurin-like_PHP"/>
</dbReference>
<dbReference type="PANTHER" id="PTHR42988">
    <property type="entry name" value="PHOSPHOHYDROLASE"/>
    <property type="match status" value="1"/>
</dbReference>
<keyword evidence="3" id="KW-0408">Iron</keyword>
<evidence type="ECO:0000256" key="2">
    <source>
        <dbReference type="ARBA" id="ARBA00022801"/>
    </source>
</evidence>
<evidence type="ECO:0000313" key="7">
    <source>
        <dbReference type="Proteomes" id="UP000824621"/>
    </source>
</evidence>
<accession>A0ABS7WL99</accession>
<protein>
    <submittedName>
        <fullName evidence="6">Metallophosphoesterase</fullName>
    </submittedName>
</protein>